<dbReference type="InterPro" id="IPR000172">
    <property type="entry name" value="GMC_OxRdtase_N"/>
</dbReference>
<dbReference type="SUPFAM" id="SSF54373">
    <property type="entry name" value="FAD-linked reductases, C-terminal domain"/>
    <property type="match status" value="1"/>
</dbReference>
<evidence type="ECO:0000313" key="3">
    <source>
        <dbReference type="EMBL" id="CAL7949811.1"/>
    </source>
</evidence>
<dbReference type="PANTHER" id="PTHR11552">
    <property type="entry name" value="GLUCOSE-METHANOL-CHOLINE GMC OXIDOREDUCTASE"/>
    <property type="match status" value="1"/>
</dbReference>
<dbReference type="EMBL" id="CAXAJV020001300">
    <property type="protein sequence ID" value="CAL7949811.1"/>
    <property type="molecule type" value="Genomic_DNA"/>
</dbReference>
<evidence type="ECO:0000256" key="1">
    <source>
        <dbReference type="ARBA" id="ARBA00010790"/>
    </source>
</evidence>
<proteinExistence type="inferred from homology"/>
<sequence>MNCSLESSFTVPTPPCANFFAGGPQLTDVCPASAGVAFLTLLNSLYITSPQIGAPCGRITPIEEPSRYTYDFIVVGSGATGAVVAGRLSEVPHWRVLLVEAGPDEPAGSEVPGNSGLYLGGQLDWKYQTSNESHACLSTNGKCRWPRGKNLGGTTLHHGMAYTRGNPNDYRRWVEMGNKGWGWKDVLPYFLKAEDNTEIGRVSSKYHSKGGPMTVERFRYQPPFAWEILRAADEAGMGVSEDLAGERITGFSVVQTASKNGVRVSSVGAYIRPVAQRKNLHVAVNATVTKVRMHDKCATGIEVLMNGKKRFVEAKREVILSAGAINSPQLLMLSGIGPEEHLRAKGIPVALNLPGVGENLHNHHAFGLSFTLNEPASSDFNECNAQQYVQKQTGPFSGTGLAQVSGILASNLTTPDDPDIQIFCAGYKAACSRQTSGASSGDKMAVSFASVNLHPESRGRITLNSNDPLEPPFIWSNDIGTEHDVNVILEGIHAIFKLSRTPTMRKHDLTLSHVAVPQCAQHKEGSDDYWRCAVHWNTRPENHQAGTCKMGPLEDKMAVVDARLKVHGVKGLRVADASIMPRVISGNPIAALSMIGERVADFIKEEWGVLKHSALRIRWKVDRNLF</sequence>
<dbReference type="Gene3D" id="3.50.50.60">
    <property type="entry name" value="FAD/NAD(P)-binding domain"/>
    <property type="match status" value="1"/>
</dbReference>
<evidence type="ECO:0000313" key="4">
    <source>
        <dbReference type="Proteomes" id="UP001642520"/>
    </source>
</evidence>
<name>A0ABP1P981_XYLVO</name>
<dbReference type="Proteomes" id="UP001642520">
    <property type="component" value="Unassembled WGS sequence"/>
</dbReference>
<comment type="caution">
    <text evidence="3">The sequence shown here is derived from an EMBL/GenBank/DDBJ whole genome shotgun (WGS) entry which is preliminary data.</text>
</comment>
<dbReference type="Gene3D" id="3.30.560.10">
    <property type="entry name" value="Glucose Oxidase, domain 3"/>
    <property type="match status" value="1"/>
</dbReference>
<dbReference type="Pfam" id="PF00732">
    <property type="entry name" value="GMC_oxred_N"/>
    <property type="match status" value="1"/>
</dbReference>
<dbReference type="SUPFAM" id="SSF51905">
    <property type="entry name" value="FAD/NAD(P)-binding domain"/>
    <property type="match status" value="1"/>
</dbReference>
<organism evidence="3 4">
    <name type="scientific">Xylocopa violacea</name>
    <name type="common">Violet carpenter bee</name>
    <name type="synonym">Apis violacea</name>
    <dbReference type="NCBI Taxonomy" id="135666"/>
    <lineage>
        <taxon>Eukaryota</taxon>
        <taxon>Metazoa</taxon>
        <taxon>Ecdysozoa</taxon>
        <taxon>Arthropoda</taxon>
        <taxon>Hexapoda</taxon>
        <taxon>Insecta</taxon>
        <taxon>Pterygota</taxon>
        <taxon>Neoptera</taxon>
        <taxon>Endopterygota</taxon>
        <taxon>Hymenoptera</taxon>
        <taxon>Apocrita</taxon>
        <taxon>Aculeata</taxon>
        <taxon>Apoidea</taxon>
        <taxon>Anthophila</taxon>
        <taxon>Apidae</taxon>
        <taxon>Xylocopa</taxon>
        <taxon>Xylocopa</taxon>
    </lineage>
</organism>
<protein>
    <recommendedName>
        <fullName evidence="2">Glucose-methanol-choline oxidoreductase N-terminal domain-containing protein</fullName>
    </recommendedName>
</protein>
<dbReference type="PIRSF" id="PIRSF000137">
    <property type="entry name" value="Alcohol_oxidase"/>
    <property type="match status" value="1"/>
</dbReference>
<gene>
    <name evidence="3" type="ORF">XYLVIOL_LOCUS9603</name>
</gene>
<dbReference type="InterPro" id="IPR036188">
    <property type="entry name" value="FAD/NAD-bd_sf"/>
</dbReference>
<evidence type="ECO:0000259" key="2">
    <source>
        <dbReference type="PROSITE" id="PS00624"/>
    </source>
</evidence>
<feature type="domain" description="Glucose-methanol-choline oxidoreductase N-terminal" evidence="2">
    <location>
        <begin position="323"/>
        <end position="337"/>
    </location>
</feature>
<dbReference type="InterPro" id="IPR007867">
    <property type="entry name" value="GMC_OxRtase_C"/>
</dbReference>
<dbReference type="InterPro" id="IPR012132">
    <property type="entry name" value="GMC_OxRdtase"/>
</dbReference>
<accession>A0ABP1P981</accession>
<dbReference type="PANTHER" id="PTHR11552:SF217">
    <property type="entry name" value="GLUCOSE DEHYDROGENASE [FAD, QUINONE]"/>
    <property type="match status" value="1"/>
</dbReference>
<dbReference type="Pfam" id="PF05199">
    <property type="entry name" value="GMC_oxred_C"/>
    <property type="match status" value="1"/>
</dbReference>
<dbReference type="PROSITE" id="PS00624">
    <property type="entry name" value="GMC_OXRED_2"/>
    <property type="match status" value="1"/>
</dbReference>
<reference evidence="3 4" key="1">
    <citation type="submission" date="2024-08" db="EMBL/GenBank/DDBJ databases">
        <authorList>
            <person name="Will J Nash"/>
            <person name="Angela Man"/>
            <person name="Seanna McTaggart"/>
            <person name="Kendall Baker"/>
            <person name="Tom Barker"/>
            <person name="Leah Catchpole"/>
            <person name="Alex Durrant"/>
            <person name="Karim Gharbi"/>
            <person name="Naomi Irish"/>
            <person name="Gemy Kaithakottil"/>
            <person name="Debby Ku"/>
            <person name="Aaliyah Providence"/>
            <person name="Felix Shaw"/>
            <person name="David Swarbreck"/>
            <person name="Chris Watkins"/>
            <person name="Ann M. McCartney"/>
            <person name="Giulio Formenti"/>
            <person name="Alice Mouton"/>
            <person name="Noel Vella"/>
            <person name="Bjorn M von Reumont"/>
            <person name="Adriana Vella"/>
            <person name="Wilfried Haerty"/>
        </authorList>
    </citation>
    <scope>NUCLEOTIDE SEQUENCE [LARGE SCALE GENOMIC DNA]</scope>
</reference>
<keyword evidence="4" id="KW-1185">Reference proteome</keyword>
<comment type="similarity">
    <text evidence="1">Belongs to the GMC oxidoreductase family.</text>
</comment>